<reference evidence="2 3" key="1">
    <citation type="submission" date="2016-03" db="EMBL/GenBank/DDBJ databases">
        <title>Niastella vici sp. nov., isolated from farmland soil.</title>
        <authorList>
            <person name="Chen L."/>
            <person name="Wang D."/>
            <person name="Yang S."/>
            <person name="Wang G."/>
        </authorList>
    </citation>
    <scope>NUCLEOTIDE SEQUENCE [LARGE SCALE GENOMIC DNA]</scope>
    <source>
        <strain evidence="2 3">DJ57</strain>
    </source>
</reference>
<dbReference type="AlphaFoldDB" id="A0A1V9FMN7"/>
<feature type="transmembrane region" description="Helical" evidence="1">
    <location>
        <begin position="68"/>
        <end position="86"/>
    </location>
</feature>
<proteinExistence type="predicted"/>
<evidence type="ECO:0000313" key="2">
    <source>
        <dbReference type="EMBL" id="OQP59602.1"/>
    </source>
</evidence>
<accession>A0A1V9FMN7</accession>
<keyword evidence="1" id="KW-0812">Transmembrane</keyword>
<sequence length="240" mass="27259">MKLSTKFLVAILGLGLLYSIYKLFTGQGGGGLGDFFDGLGYTSLILFLTSLTIILFHIRQIKKYADTFLFLLLGLPMTVMSANGLVHSINYNRTPDLTAKYPRPFSQNIFTTDSLRIAVQVDSLIALRNRQTGGIKVVSAYVDTIIYSQSGKEIFVVYAQQFEPNHLGNDLDPAYLSADERDSIYWHLQEGTPNAEQMSGSYHNITDLKKAIRKFYFNQYSFLDADSLKENYFWKRTPKR</sequence>
<keyword evidence="1" id="KW-0472">Membrane</keyword>
<dbReference type="RefSeq" id="WP_081154629.1">
    <property type="nucleotide sequence ID" value="NZ_LVYD01000076.1"/>
</dbReference>
<dbReference type="Proteomes" id="UP000192796">
    <property type="component" value="Unassembled WGS sequence"/>
</dbReference>
<organism evidence="2 3">
    <name type="scientific">Niastella vici</name>
    <dbReference type="NCBI Taxonomy" id="1703345"/>
    <lineage>
        <taxon>Bacteria</taxon>
        <taxon>Pseudomonadati</taxon>
        <taxon>Bacteroidota</taxon>
        <taxon>Chitinophagia</taxon>
        <taxon>Chitinophagales</taxon>
        <taxon>Chitinophagaceae</taxon>
        <taxon>Niastella</taxon>
    </lineage>
</organism>
<keyword evidence="1" id="KW-1133">Transmembrane helix</keyword>
<keyword evidence="3" id="KW-1185">Reference proteome</keyword>
<name>A0A1V9FMN7_9BACT</name>
<comment type="caution">
    <text evidence="2">The sequence shown here is derived from an EMBL/GenBank/DDBJ whole genome shotgun (WGS) entry which is preliminary data.</text>
</comment>
<dbReference type="EMBL" id="LVYD01000076">
    <property type="protein sequence ID" value="OQP59602.1"/>
    <property type="molecule type" value="Genomic_DNA"/>
</dbReference>
<evidence type="ECO:0000256" key="1">
    <source>
        <dbReference type="SAM" id="Phobius"/>
    </source>
</evidence>
<protein>
    <submittedName>
        <fullName evidence="2">Uncharacterized protein</fullName>
    </submittedName>
</protein>
<dbReference type="OrthoDB" id="777389at2"/>
<feature type="transmembrane region" description="Helical" evidence="1">
    <location>
        <begin position="38"/>
        <end position="56"/>
    </location>
</feature>
<evidence type="ECO:0000313" key="3">
    <source>
        <dbReference type="Proteomes" id="UP000192796"/>
    </source>
</evidence>
<gene>
    <name evidence="2" type="ORF">A3860_37060</name>
</gene>